<accession>A0ABU1AC53</accession>
<comment type="caution">
    <text evidence="1">The sequence shown here is derived from an EMBL/GenBank/DDBJ whole genome shotgun (WGS) entry which is preliminary data.</text>
</comment>
<dbReference type="EMBL" id="JAVCWF010000001">
    <property type="protein sequence ID" value="MDQ7938220.1"/>
    <property type="molecule type" value="Genomic_DNA"/>
</dbReference>
<dbReference type="RefSeq" id="WP_308703911.1">
    <property type="nucleotide sequence ID" value="NZ_JAVCWF010000001.1"/>
</dbReference>
<organism evidence="1 2">
    <name type="scientific">Lactiplantibacillus brownii</name>
    <dbReference type="NCBI Taxonomy" id="3069269"/>
    <lineage>
        <taxon>Bacteria</taxon>
        <taxon>Bacillati</taxon>
        <taxon>Bacillota</taxon>
        <taxon>Bacilli</taxon>
        <taxon>Lactobacillales</taxon>
        <taxon>Lactobacillaceae</taxon>
        <taxon>Lactiplantibacillus</taxon>
    </lineage>
</organism>
<evidence type="ECO:0000313" key="1">
    <source>
        <dbReference type="EMBL" id="MDQ7938220.1"/>
    </source>
</evidence>
<proteinExistence type="predicted"/>
<reference evidence="1 2" key="1">
    <citation type="journal article" date="2023" name="Int. J. Syst. Evol. Microbiol.">
        <title>Lactiplantibacillus brownii sp. nov., a novel psychrotolerant species isolated from sauerkraut.</title>
        <authorList>
            <person name="Heng Y.C."/>
            <person name="Silvaraju S."/>
            <person name="Lee J.K.Y."/>
            <person name="Kittelmann S."/>
        </authorList>
    </citation>
    <scope>NUCLEOTIDE SEQUENCE [LARGE SCALE GENOMIC DNA]</scope>
    <source>
        <strain evidence="1 2">WILCCON 0030</strain>
    </source>
</reference>
<sequence>MLSESKVLIQNFDQYFLRQTHWRYHILIVDNHLFDCYTFFLQAQRTGQKLVHSHDLLEIPHDNKLYYEILVDLKKHTQLNIEFRDTHHLVRPGATIINDNVHGYYANTSYHSHAKRNN</sequence>
<dbReference type="Proteomes" id="UP001227831">
    <property type="component" value="Unassembled WGS sequence"/>
</dbReference>
<evidence type="ECO:0000313" key="2">
    <source>
        <dbReference type="Proteomes" id="UP001227831"/>
    </source>
</evidence>
<keyword evidence="2" id="KW-1185">Reference proteome</keyword>
<name>A0ABU1AC53_9LACO</name>
<gene>
    <name evidence="1" type="ORF">RA086_11430</name>
</gene>
<protein>
    <submittedName>
        <fullName evidence="1">Uncharacterized protein</fullName>
    </submittedName>
</protein>